<keyword evidence="4" id="KW-1185">Reference proteome</keyword>
<proteinExistence type="predicted"/>
<feature type="compositionally biased region" description="Polar residues" evidence="1">
    <location>
        <begin position="47"/>
        <end position="64"/>
    </location>
</feature>
<reference evidence="2" key="1">
    <citation type="journal article" date="2010" name="Science">
        <title>Plasticity of animal genome architecture unmasked by rapid evolution of a pelagic tunicate.</title>
        <authorList>
            <person name="Denoeud F."/>
            <person name="Henriet S."/>
            <person name="Mungpakdee S."/>
            <person name="Aury J.M."/>
            <person name="Da Silva C."/>
            <person name="Brinkmann H."/>
            <person name="Mikhaleva J."/>
            <person name="Olsen L.C."/>
            <person name="Jubin C."/>
            <person name="Canestro C."/>
            <person name="Bouquet J.M."/>
            <person name="Danks G."/>
            <person name="Poulain J."/>
            <person name="Campsteijn C."/>
            <person name="Adamski M."/>
            <person name="Cross I."/>
            <person name="Yadetie F."/>
            <person name="Muffato M."/>
            <person name="Louis A."/>
            <person name="Butcher S."/>
            <person name="Tsagkogeorga G."/>
            <person name="Konrad A."/>
            <person name="Singh S."/>
            <person name="Jensen M.F."/>
            <person name="Cong E.H."/>
            <person name="Eikeseth-Otteraa H."/>
            <person name="Noel B."/>
            <person name="Anthouard V."/>
            <person name="Porcel B.M."/>
            <person name="Kachouri-Lafond R."/>
            <person name="Nishino A."/>
            <person name="Ugolini M."/>
            <person name="Chourrout P."/>
            <person name="Nishida H."/>
            <person name="Aasland R."/>
            <person name="Huzurbazar S."/>
            <person name="Westhof E."/>
            <person name="Delsuc F."/>
            <person name="Lehrach H."/>
            <person name="Reinhardt R."/>
            <person name="Weissenbach J."/>
            <person name="Roy S.W."/>
            <person name="Artiguenave F."/>
            <person name="Postlethwait J.H."/>
            <person name="Manak J.R."/>
            <person name="Thompson E.M."/>
            <person name="Jaillon O."/>
            <person name="Du Pasquier L."/>
            <person name="Boudinot P."/>
            <person name="Liberles D.A."/>
            <person name="Volff J.N."/>
            <person name="Philippe H."/>
            <person name="Lenhard B."/>
            <person name="Roest Crollius H."/>
            <person name="Wincker P."/>
            <person name="Chourrout D."/>
        </authorList>
    </citation>
    <scope>NUCLEOTIDE SEQUENCE [LARGE SCALE GENOMIC DNA]</scope>
</reference>
<feature type="region of interest" description="Disordered" evidence="1">
    <location>
        <begin position="141"/>
        <end position="179"/>
    </location>
</feature>
<sequence length="192" mass="22339">MNELSPAEMYAKIGLRAPPLPWHLQIEHSRSTKSKYSFEEFNSQQHKTRLQTFQRRTGVVQSDASDVKSHVKHVRRSRSGDKSKSRQNKDVEEEDESDIVDSWRFNTAQKEIGEEEERLFLMQRAEIEFLEYRKCQSLTASPAHTHNGSECSTQRNNSIGTATVQKPKKRGPLSFRPFNLNKKSFRKNQQLC</sequence>
<dbReference type="InParanoid" id="E4WYT6"/>
<dbReference type="Proteomes" id="UP000011014">
    <property type="component" value="Unassembled WGS sequence"/>
</dbReference>
<dbReference type="EMBL" id="FN653019">
    <property type="protein sequence ID" value="CBY22851.1"/>
    <property type="molecule type" value="Genomic_DNA"/>
</dbReference>
<feature type="compositionally biased region" description="Polar residues" evidence="1">
    <location>
        <begin position="141"/>
        <end position="164"/>
    </location>
</feature>
<dbReference type="OrthoDB" id="10323476at2759"/>
<gene>
    <name evidence="2" type="ORF">GSOID_T00013627001</name>
    <name evidence="3" type="ORF">GSOID_T00023146001</name>
</gene>
<evidence type="ECO:0000313" key="3">
    <source>
        <dbReference type="EMBL" id="CBY41093.1"/>
    </source>
</evidence>
<evidence type="ECO:0000256" key="1">
    <source>
        <dbReference type="SAM" id="MobiDB-lite"/>
    </source>
</evidence>
<evidence type="ECO:0000313" key="4">
    <source>
        <dbReference type="Proteomes" id="UP000001307"/>
    </source>
</evidence>
<dbReference type="Proteomes" id="UP000001307">
    <property type="component" value="Unassembled WGS sequence"/>
</dbReference>
<protein>
    <submittedName>
        <fullName evidence="2">Uncharacterized protein</fullName>
    </submittedName>
</protein>
<feature type="compositionally biased region" description="Basic and acidic residues" evidence="1">
    <location>
        <begin position="78"/>
        <end position="90"/>
    </location>
</feature>
<organism evidence="2">
    <name type="scientific">Oikopleura dioica</name>
    <name type="common">Tunicate</name>
    <dbReference type="NCBI Taxonomy" id="34765"/>
    <lineage>
        <taxon>Eukaryota</taxon>
        <taxon>Metazoa</taxon>
        <taxon>Chordata</taxon>
        <taxon>Tunicata</taxon>
        <taxon>Appendicularia</taxon>
        <taxon>Copelata</taxon>
        <taxon>Oikopleuridae</taxon>
        <taxon>Oikopleura</taxon>
    </lineage>
</organism>
<evidence type="ECO:0000313" key="2">
    <source>
        <dbReference type="EMBL" id="CBY22851.1"/>
    </source>
</evidence>
<name>E4WYT6_OIKDI</name>
<feature type="region of interest" description="Disordered" evidence="1">
    <location>
        <begin position="47"/>
        <end position="98"/>
    </location>
</feature>
<dbReference type="AlphaFoldDB" id="E4WYT6"/>
<dbReference type="EMBL" id="FN656267">
    <property type="protein sequence ID" value="CBY41093.1"/>
    <property type="molecule type" value="Genomic_DNA"/>
</dbReference>
<accession>E4WYT6</accession>